<protein>
    <submittedName>
        <fullName evidence="2">Uncharacterized protein</fullName>
    </submittedName>
</protein>
<feature type="compositionally biased region" description="Basic and acidic residues" evidence="1">
    <location>
        <begin position="49"/>
        <end position="78"/>
    </location>
</feature>
<proteinExistence type="predicted"/>
<name>A0ABQ5CER1_9ASTR</name>
<reference evidence="2" key="2">
    <citation type="submission" date="2022-01" db="EMBL/GenBank/DDBJ databases">
        <authorList>
            <person name="Yamashiro T."/>
            <person name="Shiraishi A."/>
            <person name="Satake H."/>
            <person name="Nakayama K."/>
        </authorList>
    </citation>
    <scope>NUCLEOTIDE SEQUENCE</scope>
</reference>
<gene>
    <name evidence="2" type="ORF">Tco_0895492</name>
</gene>
<evidence type="ECO:0000313" key="3">
    <source>
        <dbReference type="Proteomes" id="UP001151760"/>
    </source>
</evidence>
<feature type="compositionally biased region" description="Basic and acidic residues" evidence="1">
    <location>
        <begin position="25"/>
        <end position="38"/>
    </location>
</feature>
<dbReference type="Proteomes" id="UP001151760">
    <property type="component" value="Unassembled WGS sequence"/>
</dbReference>
<organism evidence="2 3">
    <name type="scientific">Tanacetum coccineum</name>
    <dbReference type="NCBI Taxonomy" id="301880"/>
    <lineage>
        <taxon>Eukaryota</taxon>
        <taxon>Viridiplantae</taxon>
        <taxon>Streptophyta</taxon>
        <taxon>Embryophyta</taxon>
        <taxon>Tracheophyta</taxon>
        <taxon>Spermatophyta</taxon>
        <taxon>Magnoliopsida</taxon>
        <taxon>eudicotyledons</taxon>
        <taxon>Gunneridae</taxon>
        <taxon>Pentapetalae</taxon>
        <taxon>asterids</taxon>
        <taxon>campanulids</taxon>
        <taxon>Asterales</taxon>
        <taxon>Asteraceae</taxon>
        <taxon>Asteroideae</taxon>
        <taxon>Anthemideae</taxon>
        <taxon>Anthemidinae</taxon>
        <taxon>Tanacetum</taxon>
    </lineage>
</organism>
<keyword evidence="3" id="KW-1185">Reference proteome</keyword>
<reference evidence="2" key="1">
    <citation type="journal article" date="2022" name="Int. J. Mol. Sci.">
        <title>Draft Genome of Tanacetum Coccineum: Genomic Comparison of Closely Related Tanacetum-Family Plants.</title>
        <authorList>
            <person name="Yamashiro T."/>
            <person name="Shiraishi A."/>
            <person name="Nakayama K."/>
            <person name="Satake H."/>
        </authorList>
    </citation>
    <scope>NUCLEOTIDE SEQUENCE</scope>
</reference>
<dbReference type="EMBL" id="BQNB010014222">
    <property type="protein sequence ID" value="GJT25555.1"/>
    <property type="molecule type" value="Genomic_DNA"/>
</dbReference>
<evidence type="ECO:0000256" key="1">
    <source>
        <dbReference type="SAM" id="MobiDB-lite"/>
    </source>
</evidence>
<accession>A0ABQ5CER1</accession>
<comment type="caution">
    <text evidence="2">The sequence shown here is derived from an EMBL/GenBank/DDBJ whole genome shotgun (WGS) entry which is preliminary data.</text>
</comment>
<evidence type="ECO:0000313" key="2">
    <source>
        <dbReference type="EMBL" id="GJT25555.1"/>
    </source>
</evidence>
<sequence>MEKTIKNQALEITQLKARVQLLEERKKSRQDVISKDALNRGGVQEQGEEYVHKQKEEFHAKEVTPEKEASKSTDKDSESTGDLANVLTSMGVTNVLASGSKTEADATATQQVPTASATVPNASVTFSTASILDSPAIVVPSASPIPSLSTLTIITRRKGKEKMVEEEPPKKSKKELRSEQFARELVEKFKLEDKRRKEQITINERIARIEAERELQAMIEELDRSDKVVNKHLEEYEQHEGDLTLEENIELVQAKRKEFYIAVLRSHDNWKAKYFKGMTFEQIEAKFILFWESIQHFEPIDFSSKSKGVKRFGEALTQEASKKSKTASQEGLSKEQIKEMIVGEFTELYQFFEDLVKAVDRKNLDTLWKMAQELQESRKLEDPKEMEL</sequence>
<feature type="region of interest" description="Disordered" evidence="1">
    <location>
        <begin position="25"/>
        <end position="84"/>
    </location>
</feature>